<dbReference type="OrthoDB" id="423881at2759"/>
<dbReference type="Proteomes" id="UP000663882">
    <property type="component" value="Unassembled WGS sequence"/>
</dbReference>
<dbReference type="EMBL" id="CAJNOO010000804">
    <property type="protein sequence ID" value="CAF1037488.1"/>
    <property type="molecule type" value="Genomic_DNA"/>
</dbReference>
<comment type="similarity">
    <text evidence="2">Belongs to the IFT57 family.</text>
</comment>
<dbReference type="GO" id="GO:1905515">
    <property type="term" value="P:non-motile cilium assembly"/>
    <property type="evidence" value="ECO:0007669"/>
    <property type="project" value="TreeGrafter"/>
</dbReference>
<evidence type="ECO:0000256" key="4">
    <source>
        <dbReference type="ARBA" id="ARBA00023273"/>
    </source>
</evidence>
<sequence>MKYGNALKMDDDQSVLLQNIIAQFKKLGHDISVSASKLRSGSGEPVVYILNRLADDALKRSGFTWRL</sequence>
<accession>A0A814JMA7</accession>
<dbReference type="InterPro" id="IPR019530">
    <property type="entry name" value="Intra-flagellar_transport_57"/>
</dbReference>
<comment type="subcellular location">
    <subcellularLocation>
        <location evidence="1">Cell projection</location>
        <location evidence="1">Cilium</location>
    </subcellularLocation>
</comment>
<dbReference type="GO" id="GO:0005815">
    <property type="term" value="C:microtubule organizing center"/>
    <property type="evidence" value="ECO:0007669"/>
    <property type="project" value="TreeGrafter"/>
</dbReference>
<evidence type="ECO:0000313" key="5">
    <source>
        <dbReference type="EMBL" id="CAF1037488.1"/>
    </source>
</evidence>
<evidence type="ECO:0000256" key="3">
    <source>
        <dbReference type="ARBA" id="ARBA00023069"/>
    </source>
</evidence>
<gene>
    <name evidence="5" type="ORF">RFH988_LOCUS16039</name>
</gene>
<evidence type="ECO:0000256" key="2">
    <source>
        <dbReference type="ARBA" id="ARBA00009415"/>
    </source>
</evidence>
<evidence type="ECO:0000313" key="6">
    <source>
        <dbReference type="Proteomes" id="UP000663882"/>
    </source>
</evidence>
<keyword evidence="4" id="KW-0966">Cell projection</keyword>
<keyword evidence="3" id="KW-0969">Cilium</keyword>
<protein>
    <submittedName>
        <fullName evidence="5">Uncharacterized protein</fullName>
    </submittedName>
</protein>
<dbReference type="GO" id="GO:0030992">
    <property type="term" value="C:intraciliary transport particle B"/>
    <property type="evidence" value="ECO:0007669"/>
    <property type="project" value="TreeGrafter"/>
</dbReference>
<dbReference type="PANTHER" id="PTHR16011:SF0">
    <property type="entry name" value="INTRAFLAGELLAR TRANSPORT PROTEIN 57 HOMOLOG"/>
    <property type="match status" value="1"/>
</dbReference>
<comment type="caution">
    <text evidence="5">The sequence shown here is derived from an EMBL/GenBank/DDBJ whole genome shotgun (WGS) entry which is preliminary data.</text>
</comment>
<organism evidence="5 6">
    <name type="scientific">Rotaria sordida</name>
    <dbReference type="NCBI Taxonomy" id="392033"/>
    <lineage>
        <taxon>Eukaryota</taxon>
        <taxon>Metazoa</taxon>
        <taxon>Spiralia</taxon>
        <taxon>Gnathifera</taxon>
        <taxon>Rotifera</taxon>
        <taxon>Eurotatoria</taxon>
        <taxon>Bdelloidea</taxon>
        <taxon>Philodinida</taxon>
        <taxon>Philodinidae</taxon>
        <taxon>Rotaria</taxon>
    </lineage>
</organism>
<name>A0A814JMA7_9BILA</name>
<dbReference type="GO" id="GO:0005794">
    <property type="term" value="C:Golgi apparatus"/>
    <property type="evidence" value="ECO:0007669"/>
    <property type="project" value="TreeGrafter"/>
</dbReference>
<dbReference type="GO" id="GO:0005929">
    <property type="term" value="C:cilium"/>
    <property type="evidence" value="ECO:0007669"/>
    <property type="project" value="UniProtKB-SubCell"/>
</dbReference>
<reference evidence="5" key="1">
    <citation type="submission" date="2021-02" db="EMBL/GenBank/DDBJ databases">
        <authorList>
            <person name="Nowell W R."/>
        </authorList>
    </citation>
    <scope>NUCLEOTIDE SEQUENCE</scope>
</reference>
<evidence type="ECO:0000256" key="1">
    <source>
        <dbReference type="ARBA" id="ARBA00004138"/>
    </source>
</evidence>
<proteinExistence type="inferred from homology"/>
<dbReference type="AlphaFoldDB" id="A0A814JMA7"/>
<dbReference type="Pfam" id="PF10498">
    <property type="entry name" value="IFT57"/>
    <property type="match status" value="1"/>
</dbReference>
<dbReference type="PANTHER" id="PTHR16011">
    <property type="entry name" value="IFT57/HIPPI"/>
    <property type="match status" value="1"/>
</dbReference>
<dbReference type="GO" id="GO:0042073">
    <property type="term" value="P:intraciliary transport"/>
    <property type="evidence" value="ECO:0007669"/>
    <property type="project" value="TreeGrafter"/>
</dbReference>